<organism evidence="2 3">
    <name type="scientific">Odoribacter splanchnicus</name>
    <dbReference type="NCBI Taxonomy" id="28118"/>
    <lineage>
        <taxon>Bacteria</taxon>
        <taxon>Pseudomonadati</taxon>
        <taxon>Bacteroidota</taxon>
        <taxon>Bacteroidia</taxon>
        <taxon>Bacteroidales</taxon>
        <taxon>Odoribacteraceae</taxon>
        <taxon>Odoribacter</taxon>
    </lineage>
</organism>
<protein>
    <submittedName>
        <fullName evidence="2">Transposase</fullName>
    </submittedName>
</protein>
<dbReference type="InterPro" id="IPR002560">
    <property type="entry name" value="Transposase_DDE"/>
</dbReference>
<accession>A0AAW5CK18</accession>
<gene>
    <name evidence="2" type="ORF">L0P03_15910</name>
</gene>
<proteinExistence type="predicted"/>
<dbReference type="AlphaFoldDB" id="A0AAW5CK18"/>
<dbReference type="RefSeq" id="WP_229039691.1">
    <property type="nucleotide sequence ID" value="NZ_BAABYK010000001.1"/>
</dbReference>
<feature type="domain" description="Transposase IS204/IS1001/IS1096/IS1165 DDE" evidence="1">
    <location>
        <begin position="1"/>
        <end position="39"/>
    </location>
</feature>
<name>A0AAW5CK18_9BACT</name>
<dbReference type="Pfam" id="PF01610">
    <property type="entry name" value="DDE_Tnp_ISL3"/>
    <property type="match status" value="1"/>
</dbReference>
<evidence type="ECO:0000313" key="2">
    <source>
        <dbReference type="EMBL" id="MCG4961320.1"/>
    </source>
</evidence>
<dbReference type="Proteomes" id="UP001199750">
    <property type="component" value="Unassembled WGS sequence"/>
</dbReference>
<evidence type="ECO:0000259" key="1">
    <source>
        <dbReference type="Pfam" id="PF01610"/>
    </source>
</evidence>
<dbReference type="EMBL" id="JAKNDN010000034">
    <property type="protein sequence ID" value="MCG4961320.1"/>
    <property type="molecule type" value="Genomic_DNA"/>
</dbReference>
<comment type="caution">
    <text evidence="2">The sequence shown here is derived from an EMBL/GenBank/DDBJ whole genome shotgun (WGS) entry which is preliminary data.</text>
</comment>
<evidence type="ECO:0000313" key="3">
    <source>
        <dbReference type="Proteomes" id="UP001199750"/>
    </source>
</evidence>
<reference evidence="2" key="1">
    <citation type="submission" date="2022-01" db="EMBL/GenBank/DDBJ databases">
        <title>Collection of gut derived symbiotic bacterial strains cultured from healthy donors.</title>
        <authorList>
            <person name="Lin H."/>
            <person name="Kohout C."/>
            <person name="Waligurski E."/>
            <person name="Pamer E.G."/>
        </authorList>
    </citation>
    <scope>NUCLEOTIDE SEQUENCE</scope>
    <source>
        <strain evidence="2">DFI.1.149</strain>
    </source>
</reference>
<sequence length="45" mass="5504">MNYFDYRSTNAAAESFNAKVKEFRRVFRGIRDIKFFLFRLCKIYA</sequence>